<comment type="caution">
    <text evidence="28">The sequence shown here is derived from an EMBL/GenBank/DDBJ whole genome shotgun (WGS) entry which is preliminary data.</text>
</comment>
<dbReference type="Gene3D" id="3.50.50.60">
    <property type="entry name" value="FAD/NAD(P)-binding domain"/>
    <property type="match status" value="1"/>
</dbReference>
<evidence type="ECO:0000256" key="21">
    <source>
        <dbReference type="ARBA" id="ARBA00034029"/>
    </source>
</evidence>
<dbReference type="GO" id="GO:0016125">
    <property type="term" value="P:sterol metabolic process"/>
    <property type="evidence" value="ECO:0007669"/>
    <property type="project" value="UniProtKB-UniRule"/>
</dbReference>
<comment type="similarity">
    <text evidence="5 24">Belongs to the GMC oxidoreductase family.</text>
</comment>
<dbReference type="GO" id="GO:0032366">
    <property type="term" value="P:intracellular sterol transport"/>
    <property type="evidence" value="ECO:0007669"/>
    <property type="project" value="UniProtKB-UniRule"/>
</dbReference>
<evidence type="ECO:0000313" key="29">
    <source>
        <dbReference type="Proteomes" id="UP000567179"/>
    </source>
</evidence>
<feature type="compositionally biased region" description="Low complexity" evidence="26">
    <location>
        <begin position="909"/>
        <end position="935"/>
    </location>
</feature>
<dbReference type="InterPro" id="IPR012132">
    <property type="entry name" value="GMC_OxRdtase"/>
</dbReference>
<keyword evidence="29" id="KW-1185">Reference proteome</keyword>
<reference evidence="28 29" key="1">
    <citation type="journal article" date="2020" name="ISME J.">
        <title>Uncovering the hidden diversity of litter-decomposition mechanisms in mushroom-forming fungi.</title>
        <authorList>
            <person name="Floudas D."/>
            <person name="Bentzer J."/>
            <person name="Ahren D."/>
            <person name="Johansson T."/>
            <person name="Persson P."/>
            <person name="Tunlid A."/>
        </authorList>
    </citation>
    <scope>NUCLEOTIDE SEQUENCE [LARGE SCALE GENOMIC DNA]</scope>
    <source>
        <strain evidence="28 29">CBS 101986</strain>
    </source>
</reference>
<comment type="catalytic activity">
    <reaction evidence="20">
        <text>pyranose + acceptor = pyranos-2,3-diulose + reduced acceptor.</text>
        <dbReference type="EC" id="1.1.99.29"/>
    </reaction>
</comment>
<accession>A0A8H5B3Z7</accession>
<dbReference type="GO" id="GO:0006665">
    <property type="term" value="P:sphingolipid metabolic process"/>
    <property type="evidence" value="ECO:0007669"/>
    <property type="project" value="UniProtKB-UniRule"/>
</dbReference>
<comment type="function">
    <text evidence="25">Regulates also the sphingolipid metabolism.</text>
</comment>
<dbReference type="Proteomes" id="UP000567179">
    <property type="component" value="Unassembled WGS sequence"/>
</dbReference>
<gene>
    <name evidence="28" type="ORF">D9619_006835</name>
</gene>
<evidence type="ECO:0000256" key="13">
    <source>
        <dbReference type="ARBA" id="ARBA00022989"/>
    </source>
</evidence>
<evidence type="ECO:0000313" key="28">
    <source>
        <dbReference type="EMBL" id="KAF5316309.1"/>
    </source>
</evidence>
<evidence type="ECO:0000256" key="2">
    <source>
        <dbReference type="ARBA" id="ARBA00004477"/>
    </source>
</evidence>
<proteinExistence type="inferred from homology"/>
<protein>
    <recommendedName>
        <fullName evidence="25">Protein ARV</fullName>
    </recommendedName>
</protein>
<evidence type="ECO:0000256" key="1">
    <source>
        <dbReference type="ARBA" id="ARBA00001974"/>
    </source>
</evidence>
<dbReference type="InterPro" id="IPR007290">
    <property type="entry name" value="Arv1"/>
</dbReference>
<comment type="function">
    <text evidence="25">Mediator of sterol homeostasis involved in sterol uptake, trafficking and distribution into membranes.</text>
</comment>
<keyword evidence="13 25" id="KW-1133">Transmembrane helix</keyword>
<evidence type="ECO:0000259" key="27">
    <source>
        <dbReference type="PROSITE" id="PS00623"/>
    </source>
</evidence>
<dbReference type="InterPro" id="IPR027424">
    <property type="entry name" value="Glucose_Oxidase_domain_2"/>
</dbReference>
<keyword evidence="25" id="KW-0333">Golgi apparatus</keyword>
<feature type="transmembrane region" description="Helical" evidence="25">
    <location>
        <begin position="106"/>
        <end position="123"/>
    </location>
</feature>
<evidence type="ECO:0000256" key="12">
    <source>
        <dbReference type="ARBA" id="ARBA00022827"/>
    </source>
</evidence>
<evidence type="ECO:0000256" key="25">
    <source>
        <dbReference type="RuleBase" id="RU368065"/>
    </source>
</evidence>
<feature type="transmembrane region" description="Helical" evidence="25">
    <location>
        <begin position="198"/>
        <end position="223"/>
    </location>
</feature>
<keyword evidence="10 25" id="KW-0812">Transmembrane</keyword>
<keyword evidence="14" id="KW-0560">Oxidoreductase</keyword>
<comment type="catalytic activity">
    <reaction evidence="21">
        <text>pyranose + acceptor = pyranos-3-ulose + reduced acceptor.</text>
        <dbReference type="EC" id="1.1.99.29"/>
    </reaction>
</comment>
<evidence type="ECO:0000256" key="23">
    <source>
        <dbReference type="ARBA" id="ARBA00034059"/>
    </source>
</evidence>
<keyword evidence="15 25" id="KW-0445">Lipid transport</keyword>
<dbReference type="PANTHER" id="PTHR11552:SF218">
    <property type="entry name" value="GLUCOSE-METHANOL-CHOLINE OXIDOREDUCTASE N-TERMINAL DOMAIN-CONTAINING PROTEIN"/>
    <property type="match status" value="1"/>
</dbReference>
<dbReference type="EMBL" id="JAACJJ010000042">
    <property type="protein sequence ID" value="KAF5316309.1"/>
    <property type="molecule type" value="Genomic_DNA"/>
</dbReference>
<dbReference type="AlphaFoldDB" id="A0A8H5B3Z7"/>
<dbReference type="GO" id="GO:0097036">
    <property type="term" value="P:regulation of plasma membrane sterol distribution"/>
    <property type="evidence" value="ECO:0007669"/>
    <property type="project" value="UniProtKB-UniRule"/>
</dbReference>
<keyword evidence="9 24" id="KW-0285">Flavoprotein</keyword>
<evidence type="ECO:0000256" key="3">
    <source>
        <dbReference type="ARBA" id="ARBA00004613"/>
    </source>
</evidence>
<feature type="region of interest" description="Disordered" evidence="26">
    <location>
        <begin position="909"/>
        <end position="943"/>
    </location>
</feature>
<comment type="catalytic activity">
    <reaction evidence="22">
        <text>a pyranoside + acceptor = a pyranosid-3-ulose + reduced acceptor.</text>
        <dbReference type="EC" id="1.1.99.29"/>
    </reaction>
</comment>
<comment type="subunit">
    <text evidence="6">Monomer.</text>
</comment>
<sequence length="964" mass="103963">MPICISCTQSTPYLYTVYESEDNLRLEQCPNCHEFVDPYVEHDALTILLDLLLLKRGVYRHLLYNNGAPPRRLRGANIKKDAAGKGKEGDADAPANVKDQKELDRWILLFRLGIALVFVDAFIRSSYLKIDFRDGSRRTKETAFAFLRVFLATTAETLAFHGGIILTCYVFMKLKNLLKIRYHPNTVSKSSIREEFRLSLIPFSLFYSSITKLFLLFLLTVWLPSNASSPPQISHPLPEWAKLLSDLAPGSLVEDIFTFMDDDMLDREWIVRNILGGMSAGFGLRVILDIPPVFTTFIILAGWVAKTAVSSMLSGWSDDTIINCVNVTDIRPLLRMLGEDPSKSVLVLEAGPTGDAVASQILTPSATYFNSLLGTGPYDWTYTTVPQANANNREMTQPRGRVLGGSSAVNGMYFLRPASQQVNAWHDLIAPNDASAAEKWSWDSFYTALKATENFTEPTADAAKVAGMTYSMASHNTTGHLHVTYPGYMVPVSSTWLPTLEAADIAVTNDAYSGDNVGGFFALNTMNAANWTRSYSKSAYIDVLPPRSNLHIMTEATVERILFSDDLNNGNLVANTVQFSTGAGTKVQNVTVNKEVLMAGGAYGSAHVLQLSGVGPKDVLQDVGIPVQLELDGVGSHMTDHLSVSVFWNSKVDTQGSIHDSGSDFSKSTLFNGFVNSGIAYINGSRLFNGDASFTTFINGIDDSTTASATLAPTKSATGIAGYKAIYDATLQKIYPNTGLIEILFSINAGNQIAVQAALQVPLSQGRQTLKSASVYDQPLIDPNYFSHPADIVVLRQGIKLARAIGATAPLADALADETSPGPGVSSDQDIEKWLRDSANTEYHPSGACAMLPRDQGGVVDANLKVYGTSNVRVVDSSIFPTPQTAHLMGPTYALAEMAASIIAAANAPESNTPTASGASSSAGANPTTVTGTTTQPPSSGARSITQISSWTLFGLVGVLACFL</sequence>
<evidence type="ECO:0000256" key="9">
    <source>
        <dbReference type="ARBA" id="ARBA00022630"/>
    </source>
</evidence>
<dbReference type="GO" id="GO:0005576">
    <property type="term" value="C:extracellular region"/>
    <property type="evidence" value="ECO:0007669"/>
    <property type="project" value="UniProtKB-SubCell"/>
</dbReference>
<dbReference type="Gene3D" id="4.10.450.10">
    <property type="entry name" value="Glucose Oxidase, domain 2"/>
    <property type="match status" value="1"/>
</dbReference>
<dbReference type="GO" id="GO:0000139">
    <property type="term" value="C:Golgi membrane"/>
    <property type="evidence" value="ECO:0007669"/>
    <property type="project" value="UniProtKB-SubCell"/>
</dbReference>
<dbReference type="GO" id="GO:0033718">
    <property type="term" value="F:pyranose dehydrogenase (acceptor) activity"/>
    <property type="evidence" value="ECO:0007669"/>
    <property type="project" value="UniProtKB-EC"/>
</dbReference>
<evidence type="ECO:0000256" key="11">
    <source>
        <dbReference type="ARBA" id="ARBA00022824"/>
    </source>
</evidence>
<dbReference type="Gene3D" id="3.30.560.10">
    <property type="entry name" value="Glucose Oxidase, domain 3"/>
    <property type="match status" value="1"/>
</dbReference>
<evidence type="ECO:0000256" key="5">
    <source>
        <dbReference type="ARBA" id="ARBA00010790"/>
    </source>
</evidence>
<feature type="transmembrane region" description="Helical" evidence="25">
    <location>
        <begin position="143"/>
        <end position="172"/>
    </location>
</feature>
<dbReference type="Pfam" id="PF00732">
    <property type="entry name" value="GMC_oxred_N"/>
    <property type="match status" value="1"/>
</dbReference>
<dbReference type="PANTHER" id="PTHR11552">
    <property type="entry name" value="GLUCOSE-METHANOL-CHOLINE GMC OXIDOREDUCTASE"/>
    <property type="match status" value="1"/>
</dbReference>
<evidence type="ECO:0000256" key="22">
    <source>
        <dbReference type="ARBA" id="ARBA00034050"/>
    </source>
</evidence>
<evidence type="ECO:0000256" key="4">
    <source>
        <dbReference type="ARBA" id="ARBA00009187"/>
    </source>
</evidence>
<evidence type="ECO:0000256" key="19">
    <source>
        <dbReference type="ARBA" id="ARBA00033986"/>
    </source>
</evidence>
<organism evidence="28 29">
    <name type="scientific">Psilocybe cf. subviscida</name>
    <dbReference type="NCBI Taxonomy" id="2480587"/>
    <lineage>
        <taxon>Eukaryota</taxon>
        <taxon>Fungi</taxon>
        <taxon>Dikarya</taxon>
        <taxon>Basidiomycota</taxon>
        <taxon>Agaricomycotina</taxon>
        <taxon>Agaricomycetes</taxon>
        <taxon>Agaricomycetidae</taxon>
        <taxon>Agaricales</taxon>
        <taxon>Agaricineae</taxon>
        <taxon>Strophariaceae</taxon>
        <taxon>Psilocybe</taxon>
    </lineage>
</organism>
<evidence type="ECO:0000256" key="7">
    <source>
        <dbReference type="ARBA" id="ARBA00022448"/>
    </source>
</evidence>
<dbReference type="GO" id="GO:0005789">
    <property type="term" value="C:endoplasmic reticulum membrane"/>
    <property type="evidence" value="ECO:0007669"/>
    <property type="project" value="UniProtKB-SubCell"/>
</dbReference>
<dbReference type="InterPro" id="IPR000172">
    <property type="entry name" value="GMC_OxRdtase_N"/>
</dbReference>
<keyword evidence="16 25" id="KW-0443">Lipid metabolism</keyword>
<evidence type="ECO:0000256" key="18">
    <source>
        <dbReference type="ARBA" id="ARBA00024699"/>
    </source>
</evidence>
<evidence type="ECO:0000256" key="20">
    <source>
        <dbReference type="ARBA" id="ARBA00034010"/>
    </source>
</evidence>
<dbReference type="SUPFAM" id="SSF54373">
    <property type="entry name" value="FAD-linked reductases, C-terminal domain"/>
    <property type="match status" value="1"/>
</dbReference>
<evidence type="ECO:0000256" key="6">
    <source>
        <dbReference type="ARBA" id="ARBA00011245"/>
    </source>
</evidence>
<comment type="function">
    <text evidence="18">Catalyzes the single-oxidation or sequential double oxidation reaction of carbohydrates primarily at carbon-2 and/or carbon-3 with the concomitant reduction of the flavin. The enzyme exhibits a broad sugar substrate specificity, oxidizing different aldopyranoses to the corresponding C-1, C-2, C-3 or C-1,2, C-2,3 and C-3,4 (di)dehydro sugars with substrate-specific regioselectivity. Accepts only a narrow range of electron acceptors such as substituted benzoquinones and complexed metal ions and reacts extremely slowly with O(2) as acceptor. May play a role in the natural recycling of plant matter by oxidizing all major monosaccharides in lignocellulose and by reducing quinone compounds or reactive radical species generated during lignin depolymerization.</text>
</comment>
<dbReference type="SUPFAM" id="SSF51905">
    <property type="entry name" value="FAD/NAD(P)-binding domain"/>
    <property type="match status" value="1"/>
</dbReference>
<evidence type="ECO:0000256" key="17">
    <source>
        <dbReference type="ARBA" id="ARBA00023136"/>
    </source>
</evidence>
<dbReference type="InterPro" id="IPR036188">
    <property type="entry name" value="FAD/NAD-bd_sf"/>
</dbReference>
<evidence type="ECO:0000256" key="16">
    <source>
        <dbReference type="ARBA" id="ARBA00023098"/>
    </source>
</evidence>
<dbReference type="OrthoDB" id="2192830at2759"/>
<keyword evidence="25" id="KW-0746">Sphingolipid metabolism</keyword>
<comment type="catalytic activity">
    <reaction evidence="23">
        <text>a pyranoside + acceptor = a pyranosid-3,4-diulose + reduced acceptor.</text>
        <dbReference type="EC" id="1.1.99.29"/>
    </reaction>
</comment>
<dbReference type="GO" id="GO:0050660">
    <property type="term" value="F:flavin adenine dinucleotide binding"/>
    <property type="evidence" value="ECO:0007669"/>
    <property type="project" value="InterPro"/>
</dbReference>
<evidence type="ECO:0000256" key="8">
    <source>
        <dbReference type="ARBA" id="ARBA00022525"/>
    </source>
</evidence>
<comment type="catalytic activity">
    <reaction evidence="19">
        <text>pyranose + acceptor = pyranos-2-ulose + reduced acceptor.</text>
        <dbReference type="EC" id="1.1.99.29"/>
    </reaction>
</comment>
<evidence type="ECO:0000256" key="26">
    <source>
        <dbReference type="SAM" id="MobiDB-lite"/>
    </source>
</evidence>
<feature type="domain" description="Glucose-methanol-choline oxidoreductase N-terminal" evidence="27">
    <location>
        <begin position="400"/>
        <end position="423"/>
    </location>
</feature>
<comment type="cofactor">
    <cofactor evidence="1">
        <name>FAD</name>
        <dbReference type="ChEBI" id="CHEBI:57692"/>
    </cofactor>
</comment>
<name>A0A8H5B3Z7_9AGAR</name>
<dbReference type="PROSITE" id="PS00623">
    <property type="entry name" value="GMC_OXRED_1"/>
    <property type="match status" value="1"/>
</dbReference>
<evidence type="ECO:0000256" key="14">
    <source>
        <dbReference type="ARBA" id="ARBA00023002"/>
    </source>
</evidence>
<comment type="subcellular location">
    <subcellularLocation>
        <location evidence="2 25">Endoplasmic reticulum membrane</location>
        <topology evidence="2 25">Multi-pass membrane protein</topology>
    </subcellularLocation>
    <subcellularLocation>
        <location evidence="25">Golgi apparatus membrane</location>
        <topology evidence="25">Multi-pass membrane protein</topology>
    </subcellularLocation>
    <subcellularLocation>
        <location evidence="3">Secreted</location>
    </subcellularLocation>
</comment>
<evidence type="ECO:0000256" key="15">
    <source>
        <dbReference type="ARBA" id="ARBA00023055"/>
    </source>
</evidence>
<keyword evidence="11 25" id="KW-0256">Endoplasmic reticulum</keyword>
<dbReference type="InterPro" id="IPR007867">
    <property type="entry name" value="GMC_OxRtase_C"/>
</dbReference>
<dbReference type="Pfam" id="PF05199">
    <property type="entry name" value="GMC_oxred_C"/>
    <property type="match status" value="1"/>
</dbReference>
<comment type="similarity">
    <text evidence="4 25">Belongs to the ARV1 family.</text>
</comment>
<evidence type="ECO:0000256" key="10">
    <source>
        <dbReference type="ARBA" id="ARBA00022692"/>
    </source>
</evidence>
<evidence type="ECO:0000256" key="24">
    <source>
        <dbReference type="RuleBase" id="RU003968"/>
    </source>
</evidence>
<keyword evidence="12 24" id="KW-0274">FAD</keyword>
<keyword evidence="8" id="KW-0964">Secreted</keyword>
<keyword evidence="7 25" id="KW-0813">Transport</keyword>
<dbReference type="Pfam" id="PF04161">
    <property type="entry name" value="Arv1"/>
    <property type="match status" value="1"/>
</dbReference>
<keyword evidence="17 25" id="KW-0472">Membrane</keyword>